<gene>
    <name evidence="1" type="ORF">RHMOL_Rhmol08G0005200</name>
</gene>
<sequence length="644" mass="71218">MKIMEAKKAYLAVILIQSIYAGMFLLSKAAFDLGMNTFVFVFYRQAASAVFLIPLAAAFEWKNAPPLSFVTLCKIFFLSLFGITFSLNIYGVALIYTSASLAAATTNCIPIITFFIALLFGMEMVRLRTSGGIAKVAGLAICLVGVTTIAFYRGPTLKLLLHHHLLGSYHNTIQHHGQVASNSHTTWIKGCFLMLMANIFWGLWLVLQVPVIKSYPSKLVLTALQCLFSAIQSFLIAVALERDPNQWRLEWNVRLLAVVYCGVVVTGVTFYLQAWVIEKKGPVFLAMSQPLAFAFTIFCSAFLFGETISLGSVLGATVLVGGLYSVLWGKNREHKIPHFSLSWLKPILVMIVAQIITVANNIFYKLAIIDSMPSSILVAYRFIFGTLSLAPFALYYSRTKPTWKQAYLSFVYGLLGLETLAYGTCAGKIKLVGITLSIGGVMLLAFFKRVEININVSPTKFSLLPQHYQRTRDHNDDQVLGLVLAIIAAFSSACFLTIQAKFKDDTQNIYLIPFMMNLMGAIQGVVYALGVESDWEQWKLGWNIRFWASSFVGVFGSGLTTTLITWCISKMGPLFVSTFNPIGLILMALVGSLVLQETLYVTSVAAIVLIIAATLLVLYGKLKEMDYQLEGSGSEENEDEDLVD</sequence>
<accession>A0ACC0MJE2</accession>
<organism evidence="1 2">
    <name type="scientific">Rhododendron molle</name>
    <name type="common">Chinese azalea</name>
    <name type="synonym">Azalea mollis</name>
    <dbReference type="NCBI Taxonomy" id="49168"/>
    <lineage>
        <taxon>Eukaryota</taxon>
        <taxon>Viridiplantae</taxon>
        <taxon>Streptophyta</taxon>
        <taxon>Embryophyta</taxon>
        <taxon>Tracheophyta</taxon>
        <taxon>Spermatophyta</taxon>
        <taxon>Magnoliopsida</taxon>
        <taxon>eudicotyledons</taxon>
        <taxon>Gunneridae</taxon>
        <taxon>Pentapetalae</taxon>
        <taxon>asterids</taxon>
        <taxon>Ericales</taxon>
        <taxon>Ericaceae</taxon>
        <taxon>Ericoideae</taxon>
        <taxon>Rhodoreae</taxon>
        <taxon>Rhododendron</taxon>
    </lineage>
</organism>
<proteinExistence type="predicted"/>
<keyword evidence="2" id="KW-1185">Reference proteome</keyword>
<comment type="caution">
    <text evidence="1">The sequence shown here is derived from an EMBL/GenBank/DDBJ whole genome shotgun (WGS) entry which is preliminary data.</text>
</comment>
<reference evidence="1" key="1">
    <citation type="submission" date="2022-02" db="EMBL/GenBank/DDBJ databases">
        <title>Plant Genome Project.</title>
        <authorList>
            <person name="Zhang R.-G."/>
        </authorList>
    </citation>
    <scope>NUCLEOTIDE SEQUENCE</scope>
    <source>
        <strain evidence="1">AT1</strain>
    </source>
</reference>
<dbReference type="EMBL" id="CM046395">
    <property type="protein sequence ID" value="KAI8540684.1"/>
    <property type="molecule type" value="Genomic_DNA"/>
</dbReference>
<name>A0ACC0MJE2_RHOML</name>
<protein>
    <submittedName>
        <fullName evidence="1">Uncharacterized protein</fullName>
    </submittedName>
</protein>
<dbReference type="Proteomes" id="UP001062846">
    <property type="component" value="Chromosome 8"/>
</dbReference>
<evidence type="ECO:0000313" key="2">
    <source>
        <dbReference type="Proteomes" id="UP001062846"/>
    </source>
</evidence>
<evidence type="ECO:0000313" key="1">
    <source>
        <dbReference type="EMBL" id="KAI8540684.1"/>
    </source>
</evidence>